<keyword evidence="1" id="KW-0238">DNA-binding</keyword>
<reference evidence="3" key="1">
    <citation type="submission" date="2023-03" db="EMBL/GenBank/DDBJ databases">
        <title>Massive genome expansion in bonnet fungi (Mycena s.s.) driven by repeated elements and novel gene families across ecological guilds.</title>
        <authorList>
            <consortium name="Lawrence Berkeley National Laboratory"/>
            <person name="Harder C.B."/>
            <person name="Miyauchi S."/>
            <person name="Viragh M."/>
            <person name="Kuo A."/>
            <person name="Thoen E."/>
            <person name="Andreopoulos B."/>
            <person name="Lu D."/>
            <person name="Skrede I."/>
            <person name="Drula E."/>
            <person name="Henrissat B."/>
            <person name="Morin E."/>
            <person name="Kohler A."/>
            <person name="Barry K."/>
            <person name="LaButti K."/>
            <person name="Morin E."/>
            <person name="Salamov A."/>
            <person name="Lipzen A."/>
            <person name="Mereny Z."/>
            <person name="Hegedus B."/>
            <person name="Baldrian P."/>
            <person name="Stursova M."/>
            <person name="Weitz H."/>
            <person name="Taylor A."/>
            <person name="Grigoriev I.V."/>
            <person name="Nagy L.G."/>
            <person name="Martin F."/>
            <person name="Kauserud H."/>
        </authorList>
    </citation>
    <scope>NUCLEOTIDE SEQUENCE</scope>
    <source>
        <strain evidence="3">9144</strain>
    </source>
</reference>
<dbReference type="EMBL" id="JARJCW010000003">
    <property type="protein sequence ID" value="KAJ7226944.1"/>
    <property type="molecule type" value="Genomic_DNA"/>
</dbReference>
<dbReference type="Gene3D" id="1.10.30.10">
    <property type="entry name" value="High mobility group box domain"/>
    <property type="match status" value="1"/>
</dbReference>
<dbReference type="InterPro" id="IPR036910">
    <property type="entry name" value="HMG_box_dom_sf"/>
</dbReference>
<evidence type="ECO:0000313" key="4">
    <source>
        <dbReference type="Proteomes" id="UP001219525"/>
    </source>
</evidence>
<dbReference type="Pfam" id="PF00505">
    <property type="entry name" value="HMG_box"/>
    <property type="match status" value="1"/>
</dbReference>
<evidence type="ECO:0000256" key="1">
    <source>
        <dbReference type="PROSITE-ProRule" id="PRU00267"/>
    </source>
</evidence>
<dbReference type="CDD" id="cd01389">
    <property type="entry name" value="HMG-box_ROX1-like"/>
    <property type="match status" value="1"/>
</dbReference>
<name>A0AAD6YRV6_9AGAR</name>
<organism evidence="3 4">
    <name type="scientific">Mycena pura</name>
    <dbReference type="NCBI Taxonomy" id="153505"/>
    <lineage>
        <taxon>Eukaryota</taxon>
        <taxon>Fungi</taxon>
        <taxon>Dikarya</taxon>
        <taxon>Basidiomycota</taxon>
        <taxon>Agaricomycotina</taxon>
        <taxon>Agaricomycetes</taxon>
        <taxon>Agaricomycetidae</taxon>
        <taxon>Agaricales</taxon>
        <taxon>Marasmiineae</taxon>
        <taxon>Mycenaceae</taxon>
        <taxon>Mycena</taxon>
    </lineage>
</organism>
<evidence type="ECO:0000259" key="2">
    <source>
        <dbReference type="PROSITE" id="PS50118"/>
    </source>
</evidence>
<protein>
    <recommendedName>
        <fullName evidence="2">HMG box domain-containing protein</fullName>
    </recommendedName>
</protein>
<dbReference type="SMART" id="SM00398">
    <property type="entry name" value="HMG"/>
    <property type="match status" value="1"/>
</dbReference>
<dbReference type="AlphaFoldDB" id="A0AAD6YRV6"/>
<dbReference type="GO" id="GO:0003677">
    <property type="term" value="F:DNA binding"/>
    <property type="evidence" value="ECO:0007669"/>
    <property type="project" value="UniProtKB-UniRule"/>
</dbReference>
<dbReference type="Proteomes" id="UP001219525">
    <property type="component" value="Unassembled WGS sequence"/>
</dbReference>
<feature type="non-terminal residue" evidence="3">
    <location>
        <position position="1"/>
    </location>
</feature>
<dbReference type="GO" id="GO:0005634">
    <property type="term" value="C:nucleus"/>
    <property type="evidence" value="ECO:0007669"/>
    <property type="project" value="UniProtKB-UniRule"/>
</dbReference>
<dbReference type="InterPro" id="IPR009071">
    <property type="entry name" value="HMG_box_dom"/>
</dbReference>
<feature type="non-terminal residue" evidence="3">
    <location>
        <position position="74"/>
    </location>
</feature>
<feature type="DNA-binding region" description="HMG box" evidence="1">
    <location>
        <begin position="1"/>
        <end position="71"/>
    </location>
</feature>
<gene>
    <name evidence="3" type="ORF">GGX14DRAFT_307872</name>
</gene>
<feature type="domain" description="HMG box" evidence="2">
    <location>
        <begin position="1"/>
        <end position="71"/>
    </location>
</feature>
<accession>A0AAD6YRV6</accession>
<keyword evidence="1" id="KW-0539">Nucleus</keyword>
<sequence>VKRPLNAFILFRNWYCRTQAGNADWNTQRSVNLNTTTAALWNAFTPAERAEWEARAKLLKEEHTALHPNYKYSP</sequence>
<dbReference type="PROSITE" id="PS50118">
    <property type="entry name" value="HMG_BOX_2"/>
    <property type="match status" value="1"/>
</dbReference>
<keyword evidence="4" id="KW-1185">Reference proteome</keyword>
<proteinExistence type="predicted"/>
<evidence type="ECO:0000313" key="3">
    <source>
        <dbReference type="EMBL" id="KAJ7226944.1"/>
    </source>
</evidence>
<dbReference type="SUPFAM" id="SSF47095">
    <property type="entry name" value="HMG-box"/>
    <property type="match status" value="1"/>
</dbReference>
<comment type="caution">
    <text evidence="3">The sequence shown here is derived from an EMBL/GenBank/DDBJ whole genome shotgun (WGS) entry which is preliminary data.</text>
</comment>